<dbReference type="EC" id="2.7.7.72" evidence="8"/>
<dbReference type="Gene3D" id="3.30.460.10">
    <property type="entry name" value="Beta Polymerase, domain 2"/>
    <property type="match status" value="1"/>
</dbReference>
<reference evidence="8" key="1">
    <citation type="submission" date="2023-03" db="EMBL/GenBank/DDBJ databases">
        <title>Mating type loci evolution in Malassezia.</title>
        <authorList>
            <person name="Coelho M.A."/>
        </authorList>
    </citation>
    <scope>NUCLEOTIDE SEQUENCE</scope>
    <source>
        <strain evidence="8">CBS 7876</strain>
    </source>
</reference>
<sequence>MSASVTLTPTERVLCSLLDATCHWITETNPAVEVDGAVRTFDSLKKHGLESTELACEARIAGGWVRDKLLQQDSHDLDVSLSTLTGYTFALFLQSYLATDVFRSSQLASDLASLAGNSDVAMSQIGKIAANPEQSKNLETATARVFGLELDFVNLRKEEYQGESRIPTMSFGTPLEDALRRDITVNSLFYNVHTGRVEDWTEYGLADMDAGIVRTPMDPVSTFTDDPLRILRCVRFASRFGYAIHPDIWACLRGEASKDKSQEETEHIAHELRQSLKNKVSRERFGIEVDKMLYGPDPMRALQLLSDLKLYSVVFLPPEQPRMKYLRADGSEVDPKEFNERLALLSGTLLQDILTQEGRFAVAKHIPPSWLDAVRYDKEVVRLLWLAVALLLLHDVCVPQNKALSWPGGCVVASGLKLGTKTTKDPVIHYHNATQLLSRPDPSRFPRTDEPLFSQTSSVGLLLRNPNISNPRLGVSLPPVLLYALLCDLLPHWHGDKLDEDAAASIVQQYAAFWELVESRNLLEAPLMRPILDGNEIADTLQCHRALISRIQPFVLAWQFDHPGSTDAPACAAWLQSQWAAGQIVPESERSLGEKKKRQKQ</sequence>
<dbReference type="GO" id="GO:0000166">
    <property type="term" value="F:nucleotide binding"/>
    <property type="evidence" value="ECO:0007669"/>
    <property type="project" value="UniProtKB-KW"/>
</dbReference>
<dbReference type="GO" id="GO:0052929">
    <property type="term" value="F:ATP:3'-cytidine-cytidine-tRNA adenylyltransferase activity"/>
    <property type="evidence" value="ECO:0007669"/>
    <property type="project" value="TreeGrafter"/>
</dbReference>
<dbReference type="Proteomes" id="UP001214603">
    <property type="component" value="Chromosome 6"/>
</dbReference>
<dbReference type="SUPFAM" id="SSF81891">
    <property type="entry name" value="Poly A polymerase C-terminal region-like"/>
    <property type="match status" value="1"/>
</dbReference>
<dbReference type="Pfam" id="PF01743">
    <property type="entry name" value="PolyA_pol"/>
    <property type="match status" value="1"/>
</dbReference>
<dbReference type="GO" id="GO:0052927">
    <property type="term" value="F:CC tRNA cytidylyltransferase activity"/>
    <property type="evidence" value="ECO:0007669"/>
    <property type="project" value="TreeGrafter"/>
</dbReference>
<organism evidence="8 9">
    <name type="scientific">Malassezia obtusa</name>
    <dbReference type="NCBI Taxonomy" id="76774"/>
    <lineage>
        <taxon>Eukaryota</taxon>
        <taxon>Fungi</taxon>
        <taxon>Dikarya</taxon>
        <taxon>Basidiomycota</taxon>
        <taxon>Ustilaginomycotina</taxon>
        <taxon>Malasseziomycetes</taxon>
        <taxon>Malasseziales</taxon>
        <taxon>Malasseziaceae</taxon>
        <taxon>Malassezia</taxon>
    </lineage>
</organism>
<evidence type="ECO:0000256" key="5">
    <source>
        <dbReference type="RuleBase" id="RU003953"/>
    </source>
</evidence>
<proteinExistence type="inferred from homology"/>
<dbReference type="GO" id="GO:0003723">
    <property type="term" value="F:RNA binding"/>
    <property type="evidence" value="ECO:0007669"/>
    <property type="project" value="UniProtKB-KW"/>
</dbReference>
<keyword evidence="4 5" id="KW-0694">RNA-binding</keyword>
<keyword evidence="8" id="KW-0548">Nucleotidyltransferase</keyword>
<protein>
    <submittedName>
        <fullName evidence="8">CCA tRNA nucleotidyltransferase</fullName>
        <ecNumber evidence="8">2.7.7.72</ecNumber>
    </submittedName>
</protein>
<dbReference type="AlphaFoldDB" id="A0AAF0ISY2"/>
<evidence type="ECO:0000313" key="8">
    <source>
        <dbReference type="EMBL" id="WFD04037.1"/>
    </source>
</evidence>
<evidence type="ECO:0000313" key="9">
    <source>
        <dbReference type="Proteomes" id="UP001214603"/>
    </source>
</evidence>
<dbReference type="InterPro" id="IPR032828">
    <property type="entry name" value="PolyA_RNA-bd"/>
</dbReference>
<dbReference type="SUPFAM" id="SSF81301">
    <property type="entry name" value="Nucleotidyltransferase"/>
    <property type="match status" value="1"/>
</dbReference>
<evidence type="ECO:0000256" key="2">
    <source>
        <dbReference type="ARBA" id="ARBA00022679"/>
    </source>
</evidence>
<keyword evidence="9" id="KW-1185">Reference proteome</keyword>
<dbReference type="Pfam" id="PF12627">
    <property type="entry name" value="PolyA_pol_RNAbd"/>
    <property type="match status" value="1"/>
</dbReference>
<name>A0AAF0ISY2_9BASI</name>
<evidence type="ECO:0000259" key="6">
    <source>
        <dbReference type="Pfam" id="PF01743"/>
    </source>
</evidence>
<dbReference type="InterPro" id="IPR043519">
    <property type="entry name" value="NT_sf"/>
</dbReference>
<evidence type="ECO:0000259" key="7">
    <source>
        <dbReference type="Pfam" id="PF12627"/>
    </source>
</evidence>
<accession>A0AAF0ISY2</accession>
<dbReference type="EMBL" id="CP119939">
    <property type="protein sequence ID" value="WFD04037.1"/>
    <property type="molecule type" value="Genomic_DNA"/>
</dbReference>
<keyword evidence="2 5" id="KW-0808">Transferase</keyword>
<evidence type="ECO:0000256" key="4">
    <source>
        <dbReference type="ARBA" id="ARBA00022884"/>
    </source>
</evidence>
<keyword evidence="3" id="KW-0547">Nucleotide-binding</keyword>
<dbReference type="Gene3D" id="1.10.3090.10">
    <property type="entry name" value="cca-adding enzyme, domain 2"/>
    <property type="match status" value="1"/>
</dbReference>
<evidence type="ECO:0000256" key="1">
    <source>
        <dbReference type="ARBA" id="ARBA00007265"/>
    </source>
</evidence>
<comment type="similarity">
    <text evidence="1 5">Belongs to the tRNA nucleotidyltransferase/poly(A) polymerase family.</text>
</comment>
<dbReference type="GO" id="GO:0004810">
    <property type="term" value="F:CCA tRNA nucleotidyltransferase activity"/>
    <property type="evidence" value="ECO:0007669"/>
    <property type="project" value="UniProtKB-EC"/>
</dbReference>
<dbReference type="PANTHER" id="PTHR13734">
    <property type="entry name" value="TRNA-NUCLEOTIDYLTRANSFERASE"/>
    <property type="match status" value="1"/>
</dbReference>
<feature type="domain" description="Poly A polymerase head" evidence="6">
    <location>
        <begin position="58"/>
        <end position="214"/>
    </location>
</feature>
<evidence type="ECO:0000256" key="3">
    <source>
        <dbReference type="ARBA" id="ARBA00022741"/>
    </source>
</evidence>
<dbReference type="InterPro" id="IPR002646">
    <property type="entry name" value="PolA_pol_head_dom"/>
</dbReference>
<gene>
    <name evidence="8" type="primary">CCA1</name>
    <name evidence="8" type="ORF">MOBT1_002734</name>
</gene>
<feature type="domain" description="tRNA nucleotidyltransferase/poly(A) polymerase RNA and SrmB- binding" evidence="7">
    <location>
        <begin position="263"/>
        <end position="319"/>
    </location>
</feature>
<dbReference type="GO" id="GO:0001680">
    <property type="term" value="P:tRNA 3'-terminal CCA addition"/>
    <property type="evidence" value="ECO:0007669"/>
    <property type="project" value="UniProtKB-ARBA"/>
</dbReference>
<dbReference type="PANTHER" id="PTHR13734:SF5">
    <property type="entry name" value="CCA TRNA NUCLEOTIDYLTRANSFERASE, MITOCHONDRIAL"/>
    <property type="match status" value="1"/>
</dbReference>
<dbReference type="CDD" id="cd05398">
    <property type="entry name" value="NT_ClassII-CCAase"/>
    <property type="match status" value="1"/>
</dbReference>